<evidence type="ECO:0000313" key="2">
    <source>
        <dbReference type="EMBL" id="JAC64742.1"/>
    </source>
</evidence>
<evidence type="ECO:0000256" key="1">
    <source>
        <dbReference type="SAM" id="Phobius"/>
    </source>
</evidence>
<feature type="transmembrane region" description="Helical" evidence="1">
    <location>
        <begin position="16"/>
        <end position="39"/>
    </location>
</feature>
<dbReference type="AlphaFoldDB" id="A0A061QVR7"/>
<proteinExistence type="predicted"/>
<accession>A0A061QVR7</accession>
<organism evidence="2">
    <name type="scientific">Tetraselmis sp. GSL018</name>
    <dbReference type="NCBI Taxonomy" id="582737"/>
    <lineage>
        <taxon>Eukaryota</taxon>
        <taxon>Viridiplantae</taxon>
        <taxon>Chlorophyta</taxon>
        <taxon>core chlorophytes</taxon>
        <taxon>Chlorodendrophyceae</taxon>
        <taxon>Chlorodendrales</taxon>
        <taxon>Chlorodendraceae</taxon>
        <taxon>Tetraselmis</taxon>
    </lineage>
</organism>
<keyword evidence="1" id="KW-1133">Transmembrane helix</keyword>
<gene>
    <name evidence="2" type="ORF">TSPGSL018_17638</name>
</gene>
<dbReference type="EMBL" id="GBEZ01022063">
    <property type="protein sequence ID" value="JAC64742.1"/>
    <property type="molecule type" value="Transcribed_RNA"/>
</dbReference>
<feature type="transmembrane region" description="Helical" evidence="1">
    <location>
        <begin position="51"/>
        <end position="75"/>
    </location>
</feature>
<evidence type="ECO:0008006" key="3">
    <source>
        <dbReference type="Google" id="ProtNLM"/>
    </source>
</evidence>
<protein>
    <recommendedName>
        <fullName evidence="3">Transmembrane protein</fullName>
    </recommendedName>
</protein>
<reference evidence="2" key="1">
    <citation type="submission" date="2014-05" db="EMBL/GenBank/DDBJ databases">
        <title>The transcriptome of the halophilic microalga Tetraselmis sp. GSL018 isolated from the Great Salt Lake, Utah.</title>
        <authorList>
            <person name="Jinkerson R.E."/>
            <person name="D'Adamo S."/>
            <person name="Posewitz M.C."/>
        </authorList>
    </citation>
    <scope>NUCLEOTIDE SEQUENCE</scope>
    <source>
        <strain evidence="2">GSL018</strain>
    </source>
</reference>
<keyword evidence="1" id="KW-0472">Membrane</keyword>
<name>A0A061QVR7_9CHLO</name>
<sequence length="98" mass="11030">MQQTTVISGDSLPVEWILFIVGFLCTPILCCIGACLPLCDRRFLQDRERSGWIANVIGSSLSFVIIIVVVVVIVVTTKKAVDAHNDFYDSLYDSDWRY</sequence>
<keyword evidence="1" id="KW-0812">Transmembrane</keyword>